<evidence type="ECO:0000259" key="14">
    <source>
        <dbReference type="Pfam" id="PF02544"/>
    </source>
</evidence>
<dbReference type="OMA" id="MFCVYNG"/>
<dbReference type="InterPro" id="IPR039357">
    <property type="entry name" value="SRD5A/TECR"/>
</dbReference>
<evidence type="ECO:0000313" key="15">
    <source>
        <dbReference type="EMBL" id="VDO24072.1"/>
    </source>
</evidence>
<dbReference type="OrthoDB" id="5788137at2759"/>
<evidence type="ECO:0000256" key="7">
    <source>
        <dbReference type="ARBA" id="ARBA00022848"/>
    </source>
</evidence>
<dbReference type="InterPro" id="IPR001104">
    <property type="entry name" value="3-oxo-5_a-steroid_4-DH_C"/>
</dbReference>
<accession>A0A0N4W4J9</accession>
<dbReference type="AlphaFoldDB" id="A0A0N4W4J9"/>
<reference evidence="15 16" key="2">
    <citation type="submission" date="2018-11" db="EMBL/GenBank/DDBJ databases">
        <authorList>
            <consortium name="Pathogen Informatics"/>
        </authorList>
    </citation>
    <scope>NUCLEOTIDE SEQUENCE [LARGE SCALE GENOMIC DNA]</scope>
    <source>
        <strain evidence="15 16">MHpl1</strain>
    </source>
</reference>
<evidence type="ECO:0000256" key="1">
    <source>
        <dbReference type="ARBA" id="ARBA00004477"/>
    </source>
</evidence>
<dbReference type="PANTHER" id="PTHR10556">
    <property type="entry name" value="3-OXO-5-ALPHA-STEROID 4-DEHYDROGENASE"/>
    <property type="match status" value="1"/>
</dbReference>
<evidence type="ECO:0000256" key="13">
    <source>
        <dbReference type="SAM" id="Phobius"/>
    </source>
</evidence>
<evidence type="ECO:0000256" key="6">
    <source>
        <dbReference type="ARBA" id="ARBA00022824"/>
    </source>
</evidence>
<dbReference type="GO" id="GO:0030154">
    <property type="term" value="P:cell differentiation"/>
    <property type="evidence" value="ECO:0007669"/>
    <property type="project" value="UniProtKB-KW"/>
</dbReference>
<keyword evidence="9 13" id="KW-1133">Transmembrane helix</keyword>
<feature type="transmembrane region" description="Helical" evidence="13">
    <location>
        <begin position="147"/>
        <end position="164"/>
    </location>
</feature>
<name>A0A0N4W4J9_HAEPC</name>
<comment type="subcellular location">
    <subcellularLocation>
        <location evidence="1">Endoplasmic reticulum membrane</location>
        <topology evidence="1">Multi-pass membrane protein</topology>
    </subcellularLocation>
    <subcellularLocation>
        <location evidence="2">Microsome membrane</location>
    </subcellularLocation>
</comment>
<evidence type="ECO:0000256" key="2">
    <source>
        <dbReference type="ARBA" id="ARBA00004524"/>
    </source>
</evidence>
<feature type="transmembrane region" description="Helical" evidence="13">
    <location>
        <begin position="117"/>
        <end position="135"/>
    </location>
</feature>
<dbReference type="STRING" id="6290.A0A0N4W4J9"/>
<keyword evidence="10" id="KW-0560">Oxidoreductase</keyword>
<feature type="transmembrane region" description="Helical" evidence="13">
    <location>
        <begin position="228"/>
        <end position="249"/>
    </location>
</feature>
<dbReference type="Pfam" id="PF02544">
    <property type="entry name" value="Steroid_dh"/>
    <property type="match status" value="1"/>
</dbReference>
<dbReference type="GO" id="GO:0006694">
    <property type="term" value="P:steroid biosynthetic process"/>
    <property type="evidence" value="ECO:0007669"/>
    <property type="project" value="TreeGrafter"/>
</dbReference>
<feature type="transmembrane region" description="Helical" evidence="13">
    <location>
        <begin position="13"/>
        <end position="33"/>
    </location>
</feature>
<keyword evidence="12 13" id="KW-0472">Membrane</keyword>
<dbReference type="EMBL" id="UZAF01016255">
    <property type="protein sequence ID" value="VDO24072.1"/>
    <property type="molecule type" value="Genomic_DNA"/>
</dbReference>
<keyword evidence="5" id="KW-0221">Differentiation</keyword>
<feature type="domain" description="3-oxo-5-alpha-steroid 4-dehydrogenase C-terminal" evidence="14">
    <location>
        <begin position="115"/>
        <end position="269"/>
    </location>
</feature>
<dbReference type="GO" id="GO:0003865">
    <property type="term" value="F:3-oxo-5-alpha-steroid 4-dehydrogenase activity"/>
    <property type="evidence" value="ECO:0007669"/>
    <property type="project" value="TreeGrafter"/>
</dbReference>
<keyword evidence="16" id="KW-1185">Reference proteome</keyword>
<evidence type="ECO:0000313" key="16">
    <source>
        <dbReference type="Proteomes" id="UP000268014"/>
    </source>
</evidence>
<dbReference type="GO" id="GO:0005789">
    <property type="term" value="C:endoplasmic reticulum membrane"/>
    <property type="evidence" value="ECO:0007669"/>
    <property type="project" value="UniProtKB-SubCell"/>
</dbReference>
<dbReference type="Proteomes" id="UP000268014">
    <property type="component" value="Unassembled WGS sequence"/>
</dbReference>
<evidence type="ECO:0000256" key="3">
    <source>
        <dbReference type="ARBA" id="ARBA00007742"/>
    </source>
</evidence>
<sequence length="292" mass="32510">MAFTVSELIVINWLSWLMIISGVFVMVSLLLGMRAVYGRYTIQSSLCSLLTLQFQFTIQTRYAWFIQELPSFVIPVYYIVGCRSVAGFIVLAAFIIHYFNRTFIYPFQLKSGNGTPWFICLSAIAFCSWNGYLQGSYHGQYYDPSSFFSNCLTFIGKIYACLVLNSAWSHASNIAGVSMFAVGMFINIHSDSILRSLRKPGETGYKIPRGGLFEYVSGANFFGEIVEWAGFAIMSGSLPAMSFAIFTACNIGPRAIQHHHLALDGSASYGRQEIEKGSPEALNSSPLSLSRY</sequence>
<keyword evidence="11" id="KW-0443">Lipid metabolism</keyword>
<evidence type="ECO:0000313" key="17">
    <source>
        <dbReference type="WBParaSite" id="HPLM_0000482201-mRNA-1"/>
    </source>
</evidence>
<keyword evidence="4 13" id="KW-0812">Transmembrane</keyword>
<evidence type="ECO:0000256" key="11">
    <source>
        <dbReference type="ARBA" id="ARBA00023098"/>
    </source>
</evidence>
<feature type="transmembrane region" description="Helical" evidence="13">
    <location>
        <begin position="76"/>
        <end position="96"/>
    </location>
</feature>
<evidence type="ECO:0000256" key="5">
    <source>
        <dbReference type="ARBA" id="ARBA00022782"/>
    </source>
</evidence>
<dbReference type="PANTHER" id="PTHR10556:SF57">
    <property type="entry name" value="3-OXO-5-ALPHA-STEROID 4-DEHYDROGENASE 1"/>
    <property type="match status" value="1"/>
</dbReference>
<evidence type="ECO:0000256" key="12">
    <source>
        <dbReference type="ARBA" id="ARBA00023136"/>
    </source>
</evidence>
<dbReference type="WBParaSite" id="HPLM_0000482201-mRNA-1">
    <property type="protein sequence ID" value="HPLM_0000482201-mRNA-1"/>
    <property type="gene ID" value="HPLM_0000482201"/>
</dbReference>
<evidence type="ECO:0000256" key="9">
    <source>
        <dbReference type="ARBA" id="ARBA00022989"/>
    </source>
</evidence>
<organism evidence="17">
    <name type="scientific">Haemonchus placei</name>
    <name type="common">Barber's pole worm</name>
    <dbReference type="NCBI Taxonomy" id="6290"/>
    <lineage>
        <taxon>Eukaryota</taxon>
        <taxon>Metazoa</taxon>
        <taxon>Ecdysozoa</taxon>
        <taxon>Nematoda</taxon>
        <taxon>Chromadorea</taxon>
        <taxon>Rhabditida</taxon>
        <taxon>Rhabditina</taxon>
        <taxon>Rhabditomorpha</taxon>
        <taxon>Strongyloidea</taxon>
        <taxon>Trichostrongylidae</taxon>
        <taxon>Haemonchus</taxon>
    </lineage>
</organism>
<comment type="similarity">
    <text evidence="3">Belongs to the steroid 5-alpha reductase family.</text>
</comment>
<dbReference type="PROSITE" id="PS50244">
    <property type="entry name" value="S5A_REDUCTASE"/>
    <property type="match status" value="1"/>
</dbReference>
<evidence type="ECO:0000256" key="4">
    <source>
        <dbReference type="ARBA" id="ARBA00022692"/>
    </source>
</evidence>
<keyword evidence="8" id="KW-0521">NADP</keyword>
<reference evidence="17" key="1">
    <citation type="submission" date="2017-02" db="UniProtKB">
        <authorList>
            <consortium name="WormBaseParasite"/>
        </authorList>
    </citation>
    <scope>IDENTIFICATION</scope>
</reference>
<evidence type="ECO:0000256" key="10">
    <source>
        <dbReference type="ARBA" id="ARBA00023002"/>
    </source>
</evidence>
<proteinExistence type="inferred from homology"/>
<keyword evidence="6" id="KW-0256">Endoplasmic reticulum</keyword>
<keyword evidence="7" id="KW-0492">Microsome</keyword>
<protein>
    <submittedName>
        <fullName evidence="17">S5A_REDUCTASE domain-containing protein</fullName>
    </submittedName>
</protein>
<evidence type="ECO:0000256" key="8">
    <source>
        <dbReference type="ARBA" id="ARBA00022857"/>
    </source>
</evidence>
<gene>
    <name evidence="15" type="ORF">HPLM_LOCUS4814</name>
</gene>